<keyword evidence="3" id="KW-0547">Nucleotide-binding</keyword>
<dbReference type="PROSITE" id="PS00211">
    <property type="entry name" value="ABC_TRANSPORTER_1"/>
    <property type="match status" value="1"/>
</dbReference>
<dbReference type="PROSITE" id="PS50929">
    <property type="entry name" value="ABC_TM1F"/>
    <property type="match status" value="1"/>
</dbReference>
<dbReference type="PROSITE" id="PS50893">
    <property type="entry name" value="ABC_TRANSPORTER_2"/>
    <property type="match status" value="1"/>
</dbReference>
<comment type="subcellular location">
    <subcellularLocation>
        <location evidence="1">Cell membrane</location>
        <topology evidence="1">Multi-pass membrane protein</topology>
    </subcellularLocation>
</comment>
<dbReference type="Pfam" id="PF00005">
    <property type="entry name" value="ABC_tran"/>
    <property type="match status" value="1"/>
</dbReference>
<dbReference type="AlphaFoldDB" id="A0A7X3G9I2"/>
<dbReference type="InterPro" id="IPR036640">
    <property type="entry name" value="ABC1_TM_sf"/>
</dbReference>
<dbReference type="SUPFAM" id="SSF52540">
    <property type="entry name" value="P-loop containing nucleoside triphosphate hydrolases"/>
    <property type="match status" value="1"/>
</dbReference>
<keyword evidence="2 7" id="KW-0812">Transmembrane</keyword>
<dbReference type="Proteomes" id="UP000461595">
    <property type="component" value="Unassembled WGS sequence"/>
</dbReference>
<dbReference type="SUPFAM" id="SSF90123">
    <property type="entry name" value="ABC transporter transmembrane region"/>
    <property type="match status" value="1"/>
</dbReference>
<dbReference type="GO" id="GO:0005524">
    <property type="term" value="F:ATP binding"/>
    <property type="evidence" value="ECO:0007669"/>
    <property type="project" value="UniProtKB-KW"/>
</dbReference>
<dbReference type="PANTHER" id="PTHR43394">
    <property type="entry name" value="ATP-DEPENDENT PERMEASE MDL1, MITOCHONDRIAL"/>
    <property type="match status" value="1"/>
</dbReference>
<feature type="domain" description="ABC transporter" evidence="8">
    <location>
        <begin position="348"/>
        <end position="583"/>
    </location>
</feature>
<evidence type="ECO:0000256" key="6">
    <source>
        <dbReference type="ARBA" id="ARBA00023136"/>
    </source>
</evidence>
<evidence type="ECO:0000313" key="10">
    <source>
        <dbReference type="EMBL" id="MVX59593.1"/>
    </source>
</evidence>
<dbReference type="InterPro" id="IPR039421">
    <property type="entry name" value="Type_1_exporter"/>
</dbReference>
<evidence type="ECO:0000256" key="4">
    <source>
        <dbReference type="ARBA" id="ARBA00022840"/>
    </source>
</evidence>
<dbReference type="OrthoDB" id="9770415at2"/>
<evidence type="ECO:0000256" key="7">
    <source>
        <dbReference type="SAM" id="Phobius"/>
    </source>
</evidence>
<dbReference type="GO" id="GO:0016887">
    <property type="term" value="F:ATP hydrolysis activity"/>
    <property type="evidence" value="ECO:0007669"/>
    <property type="project" value="InterPro"/>
</dbReference>
<dbReference type="CDD" id="cd03228">
    <property type="entry name" value="ABCC_MRP_Like"/>
    <property type="match status" value="1"/>
</dbReference>
<keyword evidence="6 7" id="KW-0472">Membrane</keyword>
<dbReference type="GO" id="GO:0015421">
    <property type="term" value="F:ABC-type oligopeptide transporter activity"/>
    <property type="evidence" value="ECO:0007669"/>
    <property type="project" value="TreeGrafter"/>
</dbReference>
<dbReference type="InterPro" id="IPR003439">
    <property type="entry name" value="ABC_transporter-like_ATP-bd"/>
</dbReference>
<keyword evidence="4 10" id="KW-0067">ATP-binding</keyword>
<dbReference type="InterPro" id="IPR017871">
    <property type="entry name" value="ABC_transporter-like_CS"/>
</dbReference>
<name>A0A7X3G9I2_9STRE</name>
<organism evidence="10 11">
    <name type="scientific">Streptococcus danieliae</name>
    <dbReference type="NCBI Taxonomy" id="747656"/>
    <lineage>
        <taxon>Bacteria</taxon>
        <taxon>Bacillati</taxon>
        <taxon>Bacillota</taxon>
        <taxon>Bacilli</taxon>
        <taxon>Lactobacillales</taxon>
        <taxon>Streptococcaceae</taxon>
        <taxon>Streptococcus</taxon>
    </lineage>
</organism>
<feature type="transmembrane region" description="Helical" evidence="7">
    <location>
        <begin position="256"/>
        <end position="278"/>
    </location>
</feature>
<dbReference type="Gene3D" id="3.40.50.300">
    <property type="entry name" value="P-loop containing nucleotide triphosphate hydrolases"/>
    <property type="match status" value="1"/>
</dbReference>
<dbReference type="PANTHER" id="PTHR43394:SF1">
    <property type="entry name" value="ATP-BINDING CASSETTE SUB-FAMILY B MEMBER 10, MITOCHONDRIAL"/>
    <property type="match status" value="1"/>
</dbReference>
<feature type="transmembrane region" description="Helical" evidence="7">
    <location>
        <begin position="67"/>
        <end position="84"/>
    </location>
</feature>
<dbReference type="InterPro" id="IPR003593">
    <property type="entry name" value="AAA+_ATPase"/>
</dbReference>
<evidence type="ECO:0000256" key="3">
    <source>
        <dbReference type="ARBA" id="ARBA00022741"/>
    </source>
</evidence>
<keyword evidence="5 7" id="KW-1133">Transmembrane helix</keyword>
<feature type="transmembrane region" description="Helical" evidence="7">
    <location>
        <begin position="171"/>
        <end position="189"/>
    </location>
</feature>
<comment type="caution">
    <text evidence="10">The sequence shown here is derived from an EMBL/GenBank/DDBJ whole genome shotgun (WGS) entry which is preliminary data.</text>
</comment>
<evidence type="ECO:0000259" key="8">
    <source>
        <dbReference type="PROSITE" id="PS50893"/>
    </source>
</evidence>
<feature type="transmembrane region" description="Helical" evidence="7">
    <location>
        <begin position="23"/>
        <end position="47"/>
    </location>
</feature>
<gene>
    <name evidence="10" type="ORF">E5983_08125</name>
</gene>
<dbReference type="InterPro" id="IPR027417">
    <property type="entry name" value="P-loop_NTPase"/>
</dbReference>
<accession>A0A7X3G9I2</accession>
<dbReference type="Gene3D" id="1.20.1560.10">
    <property type="entry name" value="ABC transporter type 1, transmembrane domain"/>
    <property type="match status" value="1"/>
</dbReference>
<protein>
    <submittedName>
        <fullName evidence="10">ATP-binding cassette domain-containing protein</fullName>
    </submittedName>
</protein>
<dbReference type="RefSeq" id="WP_160333353.1">
    <property type="nucleotide sequence ID" value="NZ_WSRS01000091.1"/>
</dbReference>
<evidence type="ECO:0000256" key="5">
    <source>
        <dbReference type="ARBA" id="ARBA00022989"/>
    </source>
</evidence>
<evidence type="ECO:0000256" key="2">
    <source>
        <dbReference type="ARBA" id="ARBA00022692"/>
    </source>
</evidence>
<evidence type="ECO:0000313" key="11">
    <source>
        <dbReference type="Proteomes" id="UP000461595"/>
    </source>
</evidence>
<dbReference type="SMART" id="SM00382">
    <property type="entry name" value="AAA"/>
    <property type="match status" value="1"/>
</dbReference>
<dbReference type="GO" id="GO:0005886">
    <property type="term" value="C:plasma membrane"/>
    <property type="evidence" value="ECO:0007669"/>
    <property type="project" value="UniProtKB-SubCell"/>
</dbReference>
<dbReference type="EMBL" id="WSRS01000091">
    <property type="protein sequence ID" value="MVX59593.1"/>
    <property type="molecule type" value="Genomic_DNA"/>
</dbReference>
<evidence type="ECO:0000259" key="9">
    <source>
        <dbReference type="PROSITE" id="PS50929"/>
    </source>
</evidence>
<reference evidence="10 11" key="1">
    <citation type="submission" date="2019-12" db="EMBL/GenBank/DDBJ databases">
        <title>Microbes associate with the intestines of laboratory mice.</title>
        <authorList>
            <person name="Navarre W."/>
            <person name="Wong E."/>
        </authorList>
    </citation>
    <scope>NUCLEOTIDE SEQUENCE [LARGE SCALE GENOMIC DNA]</scope>
    <source>
        <strain evidence="10 11">NM51_B2-22</strain>
    </source>
</reference>
<proteinExistence type="predicted"/>
<sequence>MKQKYSFEMITMRNTIDYFKKSTWWGVLEQVVATLRAVCFVMSLWAMQEVFDRVYRFTQTQISILEFTGYLLLLCVILIINQLLNGYGQYLMSQVSYSNMGKLMGDFQRKLGRIDPVHFEREEFLDQIERAKDCLEYEELGHLASITLQFVSYYTILLLLVGFYLFQFSPLIPIIIVLSFIPLVLGYLLHYRQARKLEEETYSLRRQNRYYVESLVGPQFFKETRLLGGFGYFYNHFFSTLYSVVRREERASLKMMWIKLGLNLFSYLGFGFVLYLLFIELTQGKVSIGAFSSTFILLSQFFSLVDELVSEHISGIGDSLSQVVNFYQLMDFPERGGNMGEIDFSKGLVAEQVSFSYGESSQLILKELNLDLQKGESIALVGENGSGKTTLIRLLLGLYTPTSGQVWIGDLETQTTHQRSLFRRTSGVFQQFQRYKLSLLDNICISDWSKDVEESVIDRLLEMVGGHLKSIDKNMLLAPEFGGINLSGGQWQRLAIARGLYREHDFIIMDEPTAAIDPKEEYRLYQMFEQMVAEKTSILVSHRLGSVRLASRIVVLDQGKIVEIGSHEELLAKKGKYFTLWRSQSKWYD</sequence>
<feature type="domain" description="ABC transmembrane type-1" evidence="9">
    <location>
        <begin position="31"/>
        <end position="310"/>
    </location>
</feature>
<evidence type="ECO:0000256" key="1">
    <source>
        <dbReference type="ARBA" id="ARBA00004651"/>
    </source>
</evidence>
<feature type="transmembrane region" description="Helical" evidence="7">
    <location>
        <begin position="140"/>
        <end position="165"/>
    </location>
</feature>
<dbReference type="InterPro" id="IPR011527">
    <property type="entry name" value="ABC1_TM_dom"/>
</dbReference>